<dbReference type="OrthoDB" id="2569619at2"/>
<dbReference type="PROSITE" id="PS01124">
    <property type="entry name" value="HTH_ARAC_FAMILY_2"/>
    <property type="match status" value="1"/>
</dbReference>
<sequence length="256" mass="29844">MNSKIYFPCNELKRFIRFYRIIETNHNMINRVMPNINLAIVFTLRGQIAFLNHDKYDPLPSAIVSGVRKTARNINYKENSKSLIVLFTEMGASSFFNIPLSELYEQSISLEYLIDKDIIQSVEENLNIAKSDFERIKILDELFLNKLKKRDLDLLIYKAVLEISAAKGNIRIKELSQKLFISIDAFEKRFRKSVGCTPKQFSSLIRLKSIIQTHRPKNLIDLALENGFYDQAHFIKEFKLFTGLTPSEFYNASNIW</sequence>
<name>A0A1I1VRH3_9BACT</name>
<dbReference type="STRING" id="385682.SAMN05444380_10326"/>
<dbReference type="Gene3D" id="1.10.10.60">
    <property type="entry name" value="Homeodomain-like"/>
    <property type="match status" value="1"/>
</dbReference>
<evidence type="ECO:0000259" key="4">
    <source>
        <dbReference type="PROSITE" id="PS01124"/>
    </source>
</evidence>
<dbReference type="InterPro" id="IPR046532">
    <property type="entry name" value="DUF6597"/>
</dbReference>
<dbReference type="InterPro" id="IPR018060">
    <property type="entry name" value="HTH_AraC"/>
</dbReference>
<evidence type="ECO:0000313" key="5">
    <source>
        <dbReference type="EMBL" id="SFD85475.1"/>
    </source>
</evidence>
<protein>
    <submittedName>
        <fullName evidence="5">Transcriptional regulator, AraC family</fullName>
    </submittedName>
</protein>
<dbReference type="RefSeq" id="WP_010526829.1">
    <property type="nucleotide sequence ID" value="NZ_AFSL01000019.1"/>
</dbReference>
<feature type="domain" description="HTH araC/xylS-type" evidence="4">
    <location>
        <begin position="155"/>
        <end position="252"/>
    </location>
</feature>
<keyword evidence="3" id="KW-0804">Transcription</keyword>
<dbReference type="SUPFAM" id="SSF46689">
    <property type="entry name" value="Homeodomain-like"/>
    <property type="match status" value="1"/>
</dbReference>
<dbReference type="SMART" id="SM00342">
    <property type="entry name" value="HTH_ARAC"/>
    <property type="match status" value="1"/>
</dbReference>
<keyword evidence="2" id="KW-0238">DNA-binding</keyword>
<reference evidence="5 6" key="1">
    <citation type="submission" date="2016-10" db="EMBL/GenBank/DDBJ databases">
        <authorList>
            <person name="de Groot N.N."/>
        </authorList>
    </citation>
    <scope>NUCLEOTIDE SEQUENCE [LARGE SCALE GENOMIC DNA]</scope>
    <source>
        <strain evidence="5 6">DSM 19012</strain>
    </source>
</reference>
<dbReference type="Pfam" id="PF20240">
    <property type="entry name" value="DUF6597"/>
    <property type="match status" value="1"/>
</dbReference>
<proteinExistence type="predicted"/>
<dbReference type="AlphaFoldDB" id="A0A1I1VRH3"/>
<accession>A0A1I1VRH3</accession>
<evidence type="ECO:0000256" key="1">
    <source>
        <dbReference type="ARBA" id="ARBA00023015"/>
    </source>
</evidence>
<dbReference type="Proteomes" id="UP000181976">
    <property type="component" value="Unassembled WGS sequence"/>
</dbReference>
<keyword evidence="1" id="KW-0805">Transcription regulation</keyword>
<dbReference type="EMBL" id="FONA01000003">
    <property type="protein sequence ID" value="SFD85475.1"/>
    <property type="molecule type" value="Genomic_DNA"/>
</dbReference>
<dbReference type="GO" id="GO:0003700">
    <property type="term" value="F:DNA-binding transcription factor activity"/>
    <property type="evidence" value="ECO:0007669"/>
    <property type="project" value="InterPro"/>
</dbReference>
<dbReference type="InterPro" id="IPR009057">
    <property type="entry name" value="Homeodomain-like_sf"/>
</dbReference>
<evidence type="ECO:0000313" key="6">
    <source>
        <dbReference type="Proteomes" id="UP000181976"/>
    </source>
</evidence>
<dbReference type="Pfam" id="PF12833">
    <property type="entry name" value="HTH_18"/>
    <property type="match status" value="1"/>
</dbReference>
<evidence type="ECO:0000256" key="2">
    <source>
        <dbReference type="ARBA" id="ARBA00023125"/>
    </source>
</evidence>
<dbReference type="PANTHER" id="PTHR46796">
    <property type="entry name" value="HTH-TYPE TRANSCRIPTIONAL ACTIVATOR RHAS-RELATED"/>
    <property type="match status" value="1"/>
</dbReference>
<dbReference type="InParanoid" id="A0A1I1VRH3"/>
<keyword evidence="6" id="KW-1185">Reference proteome</keyword>
<dbReference type="InterPro" id="IPR050204">
    <property type="entry name" value="AraC_XylS_family_regulators"/>
</dbReference>
<evidence type="ECO:0000256" key="3">
    <source>
        <dbReference type="ARBA" id="ARBA00023163"/>
    </source>
</evidence>
<organism evidence="5 6">
    <name type="scientific">Thermophagus xiamenensis</name>
    <dbReference type="NCBI Taxonomy" id="385682"/>
    <lineage>
        <taxon>Bacteria</taxon>
        <taxon>Pseudomonadati</taxon>
        <taxon>Bacteroidota</taxon>
        <taxon>Bacteroidia</taxon>
        <taxon>Marinilabiliales</taxon>
        <taxon>Marinilabiliaceae</taxon>
        <taxon>Thermophagus</taxon>
    </lineage>
</organism>
<dbReference type="eggNOG" id="COG2207">
    <property type="taxonomic scope" value="Bacteria"/>
</dbReference>
<dbReference type="PANTHER" id="PTHR46796:SF13">
    <property type="entry name" value="HTH-TYPE TRANSCRIPTIONAL ACTIVATOR RHAS"/>
    <property type="match status" value="1"/>
</dbReference>
<gene>
    <name evidence="5" type="ORF">SAMN05444380_10326</name>
</gene>
<dbReference type="GO" id="GO:0043565">
    <property type="term" value="F:sequence-specific DNA binding"/>
    <property type="evidence" value="ECO:0007669"/>
    <property type="project" value="InterPro"/>
</dbReference>